<dbReference type="Proteomes" id="UP000671995">
    <property type="component" value="Chromosome"/>
</dbReference>
<dbReference type="InterPro" id="IPR014710">
    <property type="entry name" value="RmlC-like_jellyroll"/>
</dbReference>
<dbReference type="InterPro" id="IPR009057">
    <property type="entry name" value="Homeodomain-like_sf"/>
</dbReference>
<gene>
    <name evidence="5" type="ORF">HRI96_07205</name>
</gene>
<dbReference type="InterPro" id="IPR018062">
    <property type="entry name" value="HTH_AraC-typ_CS"/>
</dbReference>
<dbReference type="SMART" id="SM00342">
    <property type="entry name" value="HTH_ARAC"/>
    <property type="match status" value="1"/>
</dbReference>
<dbReference type="InterPro" id="IPR003313">
    <property type="entry name" value="AraC-bd"/>
</dbReference>
<evidence type="ECO:0000256" key="1">
    <source>
        <dbReference type="ARBA" id="ARBA00023015"/>
    </source>
</evidence>
<evidence type="ECO:0000256" key="2">
    <source>
        <dbReference type="ARBA" id="ARBA00023125"/>
    </source>
</evidence>
<accession>A0A975ICS5</accession>
<dbReference type="Gene3D" id="1.10.10.60">
    <property type="entry name" value="Homeodomain-like"/>
    <property type="match status" value="1"/>
</dbReference>
<dbReference type="Pfam" id="PF12833">
    <property type="entry name" value="HTH_18"/>
    <property type="match status" value="1"/>
</dbReference>
<keyword evidence="2" id="KW-0238">DNA-binding</keyword>
<feature type="domain" description="HTH araC/xylS-type" evidence="4">
    <location>
        <begin position="190"/>
        <end position="288"/>
    </location>
</feature>
<dbReference type="RefSeq" id="WP_210116712.1">
    <property type="nucleotide sequence ID" value="NZ_CP054257.1"/>
</dbReference>
<dbReference type="GO" id="GO:0043565">
    <property type="term" value="F:sequence-specific DNA binding"/>
    <property type="evidence" value="ECO:0007669"/>
    <property type="project" value="InterPro"/>
</dbReference>
<dbReference type="SUPFAM" id="SSF51215">
    <property type="entry name" value="Regulatory protein AraC"/>
    <property type="match status" value="1"/>
</dbReference>
<dbReference type="PROSITE" id="PS00041">
    <property type="entry name" value="HTH_ARAC_FAMILY_1"/>
    <property type="match status" value="1"/>
</dbReference>
<evidence type="ECO:0000256" key="3">
    <source>
        <dbReference type="ARBA" id="ARBA00023163"/>
    </source>
</evidence>
<dbReference type="SUPFAM" id="SSF46689">
    <property type="entry name" value="Homeodomain-like"/>
    <property type="match status" value="2"/>
</dbReference>
<dbReference type="InterPro" id="IPR037923">
    <property type="entry name" value="HTH-like"/>
</dbReference>
<keyword evidence="3" id="KW-0804">Transcription</keyword>
<keyword evidence="1" id="KW-0805">Transcription regulation</keyword>
<name>A0A975ICS5_9SPIR</name>
<dbReference type="AlphaFoldDB" id="A0A975ICS5"/>
<protein>
    <submittedName>
        <fullName evidence="5">AraC family transcriptional regulator</fullName>
    </submittedName>
</protein>
<evidence type="ECO:0000313" key="5">
    <source>
        <dbReference type="EMBL" id="QTQ11998.1"/>
    </source>
</evidence>
<dbReference type="InterPro" id="IPR018060">
    <property type="entry name" value="HTH_AraC"/>
</dbReference>
<evidence type="ECO:0000313" key="6">
    <source>
        <dbReference type="Proteomes" id="UP000671995"/>
    </source>
</evidence>
<proteinExistence type="predicted"/>
<dbReference type="EMBL" id="CP054257">
    <property type="protein sequence ID" value="QTQ11998.1"/>
    <property type="molecule type" value="Genomic_DNA"/>
</dbReference>
<dbReference type="GO" id="GO:0003700">
    <property type="term" value="F:DNA-binding transcription factor activity"/>
    <property type="evidence" value="ECO:0007669"/>
    <property type="project" value="InterPro"/>
</dbReference>
<dbReference type="Gene3D" id="2.60.120.10">
    <property type="entry name" value="Jelly Rolls"/>
    <property type="match status" value="1"/>
</dbReference>
<evidence type="ECO:0000259" key="4">
    <source>
        <dbReference type="PROSITE" id="PS01124"/>
    </source>
</evidence>
<dbReference type="PANTHER" id="PTHR43280:SF34">
    <property type="entry name" value="ARAC-FAMILY TRANSCRIPTIONAL REGULATOR"/>
    <property type="match status" value="1"/>
</dbReference>
<reference evidence="5" key="1">
    <citation type="submission" date="2020-05" db="EMBL/GenBank/DDBJ databases">
        <authorList>
            <person name="Zeng H."/>
            <person name="Chan Y.K."/>
            <person name="Watt R.M."/>
        </authorList>
    </citation>
    <scope>NUCLEOTIDE SEQUENCE</scope>
    <source>
        <strain evidence="5">ATCC 700773</strain>
    </source>
</reference>
<sequence>MTKKIPPTPYYHKGVMKSKTYEIYYNSDFSLGRIGKHTHSHYEFYFLISGSVMYTVDEKTYPLRPGDILLVKPEQAHAAFITENQKNYERYILWLNADYLKQLSSIDTDLLLPFRKINFSGSYLRLPHDMRLVFANLLQMILIQFNSHEYGADLLAGSYITELLIHIARIKLYWQPVYFERDIDNNPIVLRTLNYIAEHIRDDIGISDITNELCISRSRLSKIFSDCMGTSVHQYIIKKKLYLAKQELISGRVSVKTLCANYNFGDYSSFYRAFKTEFGMSPRKLVRDLKK</sequence>
<organism evidence="5 6">
    <name type="scientific">Treponema parvum</name>
    <dbReference type="NCBI Taxonomy" id="138851"/>
    <lineage>
        <taxon>Bacteria</taxon>
        <taxon>Pseudomonadati</taxon>
        <taxon>Spirochaetota</taxon>
        <taxon>Spirochaetia</taxon>
        <taxon>Spirochaetales</taxon>
        <taxon>Treponemataceae</taxon>
        <taxon>Treponema</taxon>
    </lineage>
</organism>
<dbReference type="PROSITE" id="PS01124">
    <property type="entry name" value="HTH_ARAC_FAMILY_2"/>
    <property type="match status" value="1"/>
</dbReference>
<dbReference type="PANTHER" id="PTHR43280">
    <property type="entry name" value="ARAC-FAMILY TRANSCRIPTIONAL REGULATOR"/>
    <property type="match status" value="1"/>
</dbReference>
<reference evidence="5" key="2">
    <citation type="journal article" date="2021" name="Microbiol. Resour. Announc.">
        <title>Complete Genome Sequences of Three Human Oral Treponema parvum Isolates.</title>
        <authorList>
            <person name="Zeng H."/>
            <person name="Watt R.M."/>
        </authorList>
    </citation>
    <scope>NUCLEOTIDE SEQUENCE</scope>
    <source>
        <strain evidence="5">ATCC 700773</strain>
    </source>
</reference>
<dbReference type="Pfam" id="PF02311">
    <property type="entry name" value="AraC_binding"/>
    <property type="match status" value="1"/>
</dbReference>